<dbReference type="AlphaFoldDB" id="A0A449BJ60"/>
<evidence type="ECO:0000256" key="5">
    <source>
        <dbReference type="RuleBase" id="RU003919"/>
    </source>
</evidence>
<keyword evidence="8" id="KW-1185">Reference proteome</keyword>
<proteinExistence type="inferred from homology"/>
<sequence length="89" mass="10242">MALNKEAKKAIVEKFARFAGDTGSPEVQIAILTHEINELNEHLQTHIHDFHSKRGLFMKIGRRRNLLKYLKNTDSARYAALISELGLRR</sequence>
<organism evidence="7 8">
    <name type="scientific">Acholeplasma hippikon</name>
    <dbReference type="NCBI Taxonomy" id="264636"/>
    <lineage>
        <taxon>Bacteria</taxon>
        <taxon>Bacillati</taxon>
        <taxon>Mycoplasmatota</taxon>
        <taxon>Mollicutes</taxon>
        <taxon>Acholeplasmatales</taxon>
        <taxon>Acholeplasmataceae</taxon>
        <taxon>Acholeplasma</taxon>
    </lineage>
</organism>
<dbReference type="GO" id="GO:0003735">
    <property type="term" value="F:structural constituent of ribosome"/>
    <property type="evidence" value="ECO:0007669"/>
    <property type="project" value="InterPro"/>
</dbReference>
<dbReference type="FunFam" id="1.10.287.10:FF:000002">
    <property type="entry name" value="30S ribosomal protein S15"/>
    <property type="match status" value="1"/>
</dbReference>
<evidence type="ECO:0000256" key="6">
    <source>
        <dbReference type="RuleBase" id="RU004524"/>
    </source>
</evidence>
<evidence type="ECO:0000313" key="7">
    <source>
        <dbReference type="EMBL" id="VEU82499.1"/>
    </source>
</evidence>
<evidence type="ECO:0000313" key="8">
    <source>
        <dbReference type="Proteomes" id="UP000290909"/>
    </source>
</evidence>
<name>A0A449BJ60_9MOLU</name>
<comment type="subunit">
    <text evidence="3 4">Part of the 30S ribosomal subunit. Forms a bridge to the 50S subunit in the 70S ribosome, contacting the 23S rRNA.</text>
</comment>
<dbReference type="SUPFAM" id="SSF47060">
    <property type="entry name" value="S15/NS1 RNA-binding domain"/>
    <property type="match status" value="1"/>
</dbReference>
<evidence type="ECO:0000256" key="1">
    <source>
        <dbReference type="ARBA" id="ARBA00022980"/>
    </source>
</evidence>
<gene>
    <name evidence="4 7" type="primary">rpsO</name>
    <name evidence="7" type="ORF">NCTC10172_00513</name>
</gene>
<dbReference type="HAMAP" id="MF_01343_B">
    <property type="entry name" value="Ribosomal_uS15_B"/>
    <property type="match status" value="1"/>
</dbReference>
<dbReference type="Pfam" id="PF00312">
    <property type="entry name" value="Ribosomal_S15"/>
    <property type="match status" value="1"/>
</dbReference>
<dbReference type="PANTHER" id="PTHR23321:SF26">
    <property type="entry name" value="SMALL RIBOSOMAL SUBUNIT PROTEIN US15M"/>
    <property type="match status" value="1"/>
</dbReference>
<keyword evidence="4 6" id="KW-0699">rRNA-binding</keyword>
<dbReference type="EMBL" id="LR215050">
    <property type="protein sequence ID" value="VEU82499.1"/>
    <property type="molecule type" value="Genomic_DNA"/>
</dbReference>
<dbReference type="NCBIfam" id="TIGR00952">
    <property type="entry name" value="S15_bact"/>
    <property type="match status" value="1"/>
</dbReference>
<dbReference type="Gene3D" id="6.10.250.3130">
    <property type="match status" value="1"/>
</dbReference>
<dbReference type="GO" id="GO:0022627">
    <property type="term" value="C:cytosolic small ribosomal subunit"/>
    <property type="evidence" value="ECO:0007669"/>
    <property type="project" value="TreeGrafter"/>
</dbReference>
<protein>
    <recommendedName>
        <fullName evidence="4">Small ribosomal subunit protein uS15</fullName>
    </recommendedName>
</protein>
<dbReference type="STRING" id="1408416.GCA_000702765_00970"/>
<dbReference type="InterPro" id="IPR009068">
    <property type="entry name" value="uS15_NS1_RNA-bd_sf"/>
</dbReference>
<comment type="function">
    <text evidence="4 6">One of the primary rRNA binding proteins, it binds directly to 16S rRNA where it helps nucleate assembly of the platform of the 30S subunit by binding and bridging several RNA helices of the 16S rRNA.</text>
</comment>
<dbReference type="InterPro" id="IPR000589">
    <property type="entry name" value="Ribosomal_uS15"/>
</dbReference>
<comment type="function">
    <text evidence="4">Forms an intersubunit bridge (bridge B4) with the 23S rRNA of the 50S subunit in the ribosome.</text>
</comment>
<dbReference type="Proteomes" id="UP000290909">
    <property type="component" value="Chromosome"/>
</dbReference>
<dbReference type="SMART" id="SM01387">
    <property type="entry name" value="Ribosomal_S15"/>
    <property type="match status" value="1"/>
</dbReference>
<dbReference type="KEGG" id="ahk:NCTC10172_00513"/>
<dbReference type="PANTHER" id="PTHR23321">
    <property type="entry name" value="RIBOSOMAL PROTEIN S15, BACTERIAL AND ORGANELLAR"/>
    <property type="match status" value="1"/>
</dbReference>
<accession>A0A449BJ60</accession>
<keyword evidence="1 4" id="KW-0689">Ribosomal protein</keyword>
<keyword evidence="4 6" id="KW-0694">RNA-binding</keyword>
<reference evidence="7 8" key="1">
    <citation type="submission" date="2019-01" db="EMBL/GenBank/DDBJ databases">
        <authorList>
            <consortium name="Pathogen Informatics"/>
        </authorList>
    </citation>
    <scope>NUCLEOTIDE SEQUENCE [LARGE SCALE GENOMIC DNA]</scope>
    <source>
        <strain evidence="7 8">NCTC10172</strain>
    </source>
</reference>
<keyword evidence="2 4" id="KW-0687">Ribonucleoprotein</keyword>
<comment type="similarity">
    <text evidence="4 5">Belongs to the universal ribosomal protein uS15 family.</text>
</comment>
<dbReference type="GO" id="GO:0019843">
    <property type="term" value="F:rRNA binding"/>
    <property type="evidence" value="ECO:0007669"/>
    <property type="project" value="UniProtKB-UniRule"/>
</dbReference>
<dbReference type="Gene3D" id="1.10.287.10">
    <property type="entry name" value="S15/NS1, RNA-binding"/>
    <property type="match status" value="1"/>
</dbReference>
<dbReference type="GO" id="GO:0006412">
    <property type="term" value="P:translation"/>
    <property type="evidence" value="ECO:0007669"/>
    <property type="project" value="UniProtKB-UniRule"/>
</dbReference>
<evidence type="ECO:0000256" key="3">
    <source>
        <dbReference type="ARBA" id="ARBA00064542"/>
    </source>
</evidence>
<dbReference type="CDD" id="cd00353">
    <property type="entry name" value="Ribosomal_S15p_S13e"/>
    <property type="match status" value="1"/>
</dbReference>
<dbReference type="InterPro" id="IPR005290">
    <property type="entry name" value="Ribosomal_uS15_bac-type"/>
</dbReference>
<evidence type="ECO:0000256" key="2">
    <source>
        <dbReference type="ARBA" id="ARBA00023274"/>
    </source>
</evidence>
<dbReference type="PROSITE" id="PS00362">
    <property type="entry name" value="RIBOSOMAL_S15"/>
    <property type="match status" value="1"/>
</dbReference>
<evidence type="ECO:0000256" key="4">
    <source>
        <dbReference type="HAMAP-Rule" id="MF_01343"/>
    </source>
</evidence>
<dbReference type="RefSeq" id="WP_035369410.1">
    <property type="nucleotide sequence ID" value="NZ_LR215050.1"/>
</dbReference>